<sequence length="442" mass="47379">MHSDKGEPTVEPTTPAKAGGGTSDQVVITTQADSEGVITFNITLPNQKSEVGTGADEQYTLNTQQTVPVSVSIEMPVLDQADETMHAAATTTSNITTTVLTKQEVDVKSSMLGPVSMPSLDDDLDERNCPLAQTIAFNTQSEVKIENSSKANGDESNIQIETEKQLSKAPAELTSQEIISSGEVNENNETSQATDKNVTEEMASETSEKAMQEQQLTAAVVEADQQQQASLQLNTPTLQAQTESGQIKLILNENGELLQLGSHIITDGDGNQILVQDPDQIQQLLQTAGLFQMMADANGEMVFVQGDSNETQLMDASLLNADGQLMIQQSQDLEGSAHVISEDSTRAPVSISYTEDCQPIVQLQQQILETPIGNCDAVEKECNCAEENDQVVASDQDIVTTSVNTNSSDNFFALKDLIQSTINSPLASTSAADVTVEGKNNY</sequence>
<evidence type="ECO:0000313" key="3">
    <source>
        <dbReference type="RefSeq" id="XP_037898928.1"/>
    </source>
</evidence>
<evidence type="ECO:0000313" key="2">
    <source>
        <dbReference type="Proteomes" id="UP000092443"/>
    </source>
</evidence>
<reference evidence="3" key="1">
    <citation type="submission" date="2025-08" db="UniProtKB">
        <authorList>
            <consortium name="RefSeq"/>
        </authorList>
    </citation>
    <scope>IDENTIFICATION</scope>
    <source>
        <tissue evidence="3">Whole body pupa</tissue>
    </source>
</reference>
<feature type="region of interest" description="Disordered" evidence="1">
    <location>
        <begin position="1"/>
        <end position="22"/>
    </location>
</feature>
<dbReference type="RefSeq" id="XP_037898928.1">
    <property type="nucleotide sequence ID" value="XM_038043000.1"/>
</dbReference>
<gene>
    <name evidence="3" type="primary">LOC119643625</name>
</gene>
<feature type="compositionally biased region" description="Polar residues" evidence="1">
    <location>
        <begin position="178"/>
        <end position="196"/>
    </location>
</feature>
<dbReference type="AlphaFoldDB" id="A0A9C5ZHV7"/>
<protein>
    <submittedName>
        <fullName evidence="3">Uncharacterized protein LOC119643625</fullName>
    </submittedName>
</protein>
<proteinExistence type="predicted"/>
<keyword evidence="2" id="KW-1185">Reference proteome</keyword>
<organism evidence="2 3">
    <name type="scientific">Glossina fuscipes</name>
    <dbReference type="NCBI Taxonomy" id="7396"/>
    <lineage>
        <taxon>Eukaryota</taxon>
        <taxon>Metazoa</taxon>
        <taxon>Ecdysozoa</taxon>
        <taxon>Arthropoda</taxon>
        <taxon>Hexapoda</taxon>
        <taxon>Insecta</taxon>
        <taxon>Pterygota</taxon>
        <taxon>Neoptera</taxon>
        <taxon>Endopterygota</taxon>
        <taxon>Diptera</taxon>
        <taxon>Brachycera</taxon>
        <taxon>Muscomorpha</taxon>
        <taxon>Hippoboscoidea</taxon>
        <taxon>Glossinidae</taxon>
        <taxon>Glossina</taxon>
    </lineage>
</organism>
<dbReference type="GeneID" id="119643625"/>
<name>A0A9C5ZHV7_9MUSC</name>
<dbReference type="Proteomes" id="UP000092443">
    <property type="component" value="Unplaced"/>
</dbReference>
<feature type="region of interest" description="Disordered" evidence="1">
    <location>
        <begin position="178"/>
        <end position="201"/>
    </location>
</feature>
<dbReference type="KEGG" id="gfs:119643625"/>
<accession>A0A9C5ZHV7</accession>
<evidence type="ECO:0000256" key="1">
    <source>
        <dbReference type="SAM" id="MobiDB-lite"/>
    </source>
</evidence>